<protein>
    <submittedName>
        <fullName evidence="4">Animal haem peroxidase</fullName>
    </submittedName>
</protein>
<keyword evidence="3" id="KW-0325">Glycoprotein</keyword>
<dbReference type="RefSeq" id="WP_089990822.1">
    <property type="nucleotide sequence ID" value="NZ_FOIZ01000001.1"/>
</dbReference>
<dbReference type="Pfam" id="PF03098">
    <property type="entry name" value="An_peroxidase"/>
    <property type="match status" value="1"/>
</dbReference>
<name>A0A1I0NZS5_9RHOB</name>
<dbReference type="SUPFAM" id="SSF48113">
    <property type="entry name" value="Heme-dependent peroxidases"/>
    <property type="match status" value="1"/>
</dbReference>
<dbReference type="InterPro" id="IPR019791">
    <property type="entry name" value="Haem_peroxidase_animal"/>
</dbReference>
<dbReference type="PANTHER" id="PTHR11475">
    <property type="entry name" value="OXIDASE/PEROXIDASE"/>
    <property type="match status" value="1"/>
</dbReference>
<evidence type="ECO:0000313" key="4">
    <source>
        <dbReference type="EMBL" id="SEW07366.1"/>
    </source>
</evidence>
<proteinExistence type="predicted"/>
<sequence length="489" mass="54452">MTKMPHGMSRLDLFLKECLNHHALNDDRPLPDTFGYLLAANPVTGNLSHAHIVNAFDDLVESMRVNKVKPGTADAGMTFLGQFIDHDITLDATSAIGTKIDPRSIRNIRTPNLDLDCVYGDGPEASPYLYGQGDAHEFLLFGREDNPYDLARNCKGRALIGDFRNDENILVSQVQGAFVALHNILMTQAKENGDAGHDIANCAAMGIRSDVWHDSINPGLRTFEEVRRFIRLHYQWIVLNEFLPAFVDQHDIDHALSHDIFPHGPMMPAEFSVAAYRFGHATVQHEYTLRHGEAPLDLFALRGFGPRDPGATVEMAQFFGPNAQKALPVGTDMANTLFELPDFIVGSGLTWGDHQIPLPQAKKLALRNILRDRTAMQLPSGQQMARHLGIPELTAPKELRDKHITKTPLWFYCLQEAQESGKGKLTGVGGKIVASVFARILKEDYESVLHVPGFTPWSGFGDTCSMANIMAFVEKHRDDVKYREDLFCG</sequence>
<dbReference type="Proteomes" id="UP000199167">
    <property type="component" value="Unassembled WGS sequence"/>
</dbReference>
<evidence type="ECO:0000313" key="5">
    <source>
        <dbReference type="Proteomes" id="UP000199167"/>
    </source>
</evidence>
<dbReference type="OrthoDB" id="105077at2"/>
<dbReference type="GO" id="GO:0006979">
    <property type="term" value="P:response to oxidative stress"/>
    <property type="evidence" value="ECO:0007669"/>
    <property type="project" value="InterPro"/>
</dbReference>
<dbReference type="EMBL" id="FOIZ01000001">
    <property type="protein sequence ID" value="SEW07366.1"/>
    <property type="molecule type" value="Genomic_DNA"/>
</dbReference>
<comment type="subcellular location">
    <subcellularLocation>
        <location evidence="1">Secreted</location>
    </subcellularLocation>
</comment>
<evidence type="ECO:0000256" key="3">
    <source>
        <dbReference type="ARBA" id="ARBA00023180"/>
    </source>
</evidence>
<keyword evidence="5" id="KW-1185">Reference proteome</keyword>
<gene>
    <name evidence="4" type="ORF">SAMN04488515_0924</name>
</gene>
<dbReference type="PANTHER" id="PTHR11475:SF4">
    <property type="entry name" value="CHORION PEROXIDASE"/>
    <property type="match status" value="1"/>
</dbReference>
<evidence type="ECO:0000256" key="1">
    <source>
        <dbReference type="ARBA" id="ARBA00004613"/>
    </source>
</evidence>
<dbReference type="InterPro" id="IPR037120">
    <property type="entry name" value="Haem_peroxidase_sf_animal"/>
</dbReference>
<keyword evidence="4" id="KW-0575">Peroxidase</keyword>
<dbReference type="GO" id="GO:0004601">
    <property type="term" value="F:peroxidase activity"/>
    <property type="evidence" value="ECO:0007669"/>
    <property type="project" value="UniProtKB-KW"/>
</dbReference>
<dbReference type="InterPro" id="IPR010255">
    <property type="entry name" value="Haem_peroxidase_sf"/>
</dbReference>
<dbReference type="GO" id="GO:0005576">
    <property type="term" value="C:extracellular region"/>
    <property type="evidence" value="ECO:0007669"/>
    <property type="project" value="UniProtKB-SubCell"/>
</dbReference>
<organism evidence="4 5">
    <name type="scientific">Cognatiyoonia koreensis</name>
    <dbReference type="NCBI Taxonomy" id="364200"/>
    <lineage>
        <taxon>Bacteria</taxon>
        <taxon>Pseudomonadati</taxon>
        <taxon>Pseudomonadota</taxon>
        <taxon>Alphaproteobacteria</taxon>
        <taxon>Rhodobacterales</taxon>
        <taxon>Paracoccaceae</taxon>
        <taxon>Cognatiyoonia</taxon>
    </lineage>
</organism>
<reference evidence="4 5" key="1">
    <citation type="submission" date="2016-10" db="EMBL/GenBank/DDBJ databases">
        <authorList>
            <person name="de Groot N.N."/>
        </authorList>
    </citation>
    <scope>NUCLEOTIDE SEQUENCE [LARGE SCALE GENOMIC DNA]</scope>
    <source>
        <strain evidence="4 5">DSM 17925</strain>
    </source>
</reference>
<evidence type="ECO:0000256" key="2">
    <source>
        <dbReference type="ARBA" id="ARBA00022525"/>
    </source>
</evidence>
<keyword evidence="4" id="KW-0560">Oxidoreductase</keyword>
<dbReference type="Gene3D" id="1.10.640.10">
    <property type="entry name" value="Haem peroxidase domain superfamily, animal type"/>
    <property type="match status" value="1"/>
</dbReference>
<dbReference type="AlphaFoldDB" id="A0A1I0NZS5"/>
<dbReference type="GO" id="GO:0020037">
    <property type="term" value="F:heme binding"/>
    <property type="evidence" value="ECO:0007669"/>
    <property type="project" value="InterPro"/>
</dbReference>
<dbReference type="STRING" id="364200.SAMN04488515_0924"/>
<accession>A0A1I0NZS5</accession>
<keyword evidence="2" id="KW-0964">Secreted</keyword>